<dbReference type="EMBL" id="JAPFFF010000016">
    <property type="protein sequence ID" value="KAK8865349.1"/>
    <property type="molecule type" value="Genomic_DNA"/>
</dbReference>
<organism evidence="2 3">
    <name type="scientific">Tritrichomonas musculus</name>
    <dbReference type="NCBI Taxonomy" id="1915356"/>
    <lineage>
        <taxon>Eukaryota</taxon>
        <taxon>Metamonada</taxon>
        <taxon>Parabasalia</taxon>
        <taxon>Tritrichomonadida</taxon>
        <taxon>Tritrichomonadidae</taxon>
        <taxon>Tritrichomonas</taxon>
    </lineage>
</organism>
<proteinExistence type="predicted"/>
<comment type="caution">
    <text evidence="2">The sequence shown here is derived from an EMBL/GenBank/DDBJ whole genome shotgun (WGS) entry which is preliminary data.</text>
</comment>
<gene>
    <name evidence="2" type="ORF">M9Y10_010890</name>
</gene>
<name>A0ABR2IM29_9EUKA</name>
<sequence>MLDQISFHYKTKRTNFGRPTSTFEDTESQMIMSVEPDHQMDINLELRHSCILNVPIHLYQSDFTFLVNGNKFKTSRLISDLLSPLICHIHTNDPTFDTFTINTHESGDFSSILSLVKFEKIKISEKEVPFILEVIKILRNDSIIHIENSTKITAENVFNLIKLSKISDIFQSAEIDFITSHFYELCSSHEEELLKIPVDTLYNIFSSNKLKIDSEDQLLNFINKLYSKDVNYSILYETVLFENTSASAIQEFTTVFDSDYITKEIWNRLVERLLKDINKEDKTVNKNRYLKQVKAIK</sequence>
<keyword evidence="3" id="KW-1185">Reference proteome</keyword>
<dbReference type="Proteomes" id="UP001470230">
    <property type="component" value="Unassembled WGS sequence"/>
</dbReference>
<evidence type="ECO:0000259" key="1">
    <source>
        <dbReference type="Pfam" id="PF07707"/>
    </source>
</evidence>
<evidence type="ECO:0000313" key="2">
    <source>
        <dbReference type="EMBL" id="KAK8865349.1"/>
    </source>
</evidence>
<evidence type="ECO:0000313" key="3">
    <source>
        <dbReference type="Proteomes" id="UP001470230"/>
    </source>
</evidence>
<dbReference type="InterPro" id="IPR011705">
    <property type="entry name" value="BACK"/>
</dbReference>
<accession>A0ABR2IM29</accession>
<dbReference type="Gene3D" id="1.25.40.420">
    <property type="match status" value="1"/>
</dbReference>
<dbReference type="Pfam" id="PF07707">
    <property type="entry name" value="BACK"/>
    <property type="match status" value="1"/>
</dbReference>
<protein>
    <recommendedName>
        <fullName evidence="1">BACK domain-containing protein</fullName>
    </recommendedName>
</protein>
<reference evidence="2 3" key="1">
    <citation type="submission" date="2024-04" db="EMBL/GenBank/DDBJ databases">
        <title>Tritrichomonas musculus Genome.</title>
        <authorList>
            <person name="Alves-Ferreira E."/>
            <person name="Grigg M."/>
            <person name="Lorenzi H."/>
            <person name="Galac M."/>
        </authorList>
    </citation>
    <scope>NUCLEOTIDE SEQUENCE [LARGE SCALE GENOMIC DNA]</scope>
    <source>
        <strain evidence="2 3">EAF2021</strain>
    </source>
</reference>
<feature type="domain" description="BACK" evidence="1">
    <location>
        <begin position="171"/>
        <end position="231"/>
    </location>
</feature>